<keyword evidence="5 13" id="KW-0540">Nuclease</keyword>
<dbReference type="GO" id="GO:0004527">
    <property type="term" value="F:exonuclease activity"/>
    <property type="evidence" value="ECO:0007669"/>
    <property type="project" value="UniProtKB-KW"/>
</dbReference>
<evidence type="ECO:0000256" key="12">
    <source>
        <dbReference type="ARBA" id="ARBA00023211"/>
    </source>
</evidence>
<comment type="cofactor">
    <cofactor evidence="13">
        <name>iron-sulfur cluster</name>
        <dbReference type="ChEBI" id="CHEBI:30408"/>
    </cofactor>
</comment>
<keyword evidence="9 13" id="KW-0408">Iron</keyword>
<dbReference type="InterPro" id="IPR013343">
    <property type="entry name" value="CRISPR-assoc_prot_Cas4"/>
</dbReference>
<comment type="cofactor">
    <cofactor evidence="1">
        <name>[4Fe-4S] cluster</name>
        <dbReference type="ChEBI" id="CHEBI:49883"/>
    </cofactor>
</comment>
<dbReference type="InterPro" id="IPR022765">
    <property type="entry name" value="Dna2/Cas4_DUF83"/>
</dbReference>
<evidence type="ECO:0000256" key="11">
    <source>
        <dbReference type="ARBA" id="ARBA00023118"/>
    </source>
</evidence>
<dbReference type="EMBL" id="SLUK01000011">
    <property type="protein sequence ID" value="TCL42321.1"/>
    <property type="molecule type" value="Genomic_DNA"/>
</dbReference>
<accession>A0A9X8UHG8</accession>
<evidence type="ECO:0000256" key="7">
    <source>
        <dbReference type="ARBA" id="ARBA00022801"/>
    </source>
</evidence>
<evidence type="ECO:0000256" key="2">
    <source>
        <dbReference type="ARBA" id="ARBA00009189"/>
    </source>
</evidence>
<dbReference type="PANTHER" id="PTHR36531:SF6">
    <property type="entry name" value="DNA REPLICATION ATP-DEPENDENT HELICASE_NUCLEASE DNA2"/>
    <property type="match status" value="1"/>
</dbReference>
<evidence type="ECO:0000313" key="16">
    <source>
        <dbReference type="Proteomes" id="UP000294682"/>
    </source>
</evidence>
<sequence length="220" mass="25618">MEYEEEQFLQLSGLQHFYFCRRQWALIHIEHQWAENFRTVDGALMHERAHDKELTESRGDRIVTRGMNVFSRTLGVSGECDVLEFHRAPCGIPLPGRQGLWQPFPVEYKRGKPNPQAGDTLQLCAQALCLEEMLCCEIAQGALYYGELRHRQPVDFTQELRQSVRDCLREMHELYRRGHTPKVKPTKSCNACSLKELCLPQLLRSRPVSAYLHEHLEEEP</sequence>
<evidence type="ECO:0000256" key="4">
    <source>
        <dbReference type="ARBA" id="ARBA00020049"/>
    </source>
</evidence>
<protein>
    <recommendedName>
        <fullName evidence="4 13">CRISPR-associated exonuclease Cas4</fullName>
        <ecNumber evidence="3 13">3.1.12.1</ecNumber>
    </recommendedName>
</protein>
<organism evidence="15 16">
    <name type="scientific">Harryflintia acetispora</name>
    <dbReference type="NCBI Taxonomy" id="1849041"/>
    <lineage>
        <taxon>Bacteria</taxon>
        <taxon>Bacillati</taxon>
        <taxon>Bacillota</taxon>
        <taxon>Clostridia</taxon>
        <taxon>Eubacteriales</taxon>
        <taxon>Oscillospiraceae</taxon>
        <taxon>Harryflintia</taxon>
    </lineage>
</organism>
<comment type="function">
    <text evidence="13">CRISPR (clustered regularly interspaced short palindromic repeat) is an adaptive immune system that provides protection against mobile genetic elements (viruses, transposable elements and conjugative plasmids). CRISPR clusters contain sequences complementary to antecedent mobile elements and target invading nucleic acids. CRISPR clusters are transcribed and processed into CRISPR RNA (crRNA).</text>
</comment>
<feature type="domain" description="DUF83" evidence="14">
    <location>
        <begin position="104"/>
        <end position="199"/>
    </location>
</feature>
<keyword evidence="10 13" id="KW-0411">Iron-sulfur</keyword>
<proteinExistence type="inferred from homology"/>
<dbReference type="EC" id="3.1.12.1" evidence="3 13"/>
<dbReference type="PANTHER" id="PTHR36531">
    <property type="entry name" value="CRISPR-ASSOCIATED EXONUCLEASE CAS4"/>
    <property type="match status" value="1"/>
</dbReference>
<evidence type="ECO:0000313" key="15">
    <source>
        <dbReference type="EMBL" id="TCL42321.1"/>
    </source>
</evidence>
<dbReference type="GO" id="GO:0051607">
    <property type="term" value="P:defense response to virus"/>
    <property type="evidence" value="ECO:0007669"/>
    <property type="project" value="UniProtKB-KW"/>
</dbReference>
<comment type="similarity">
    <text evidence="2 13">Belongs to the CRISPR-associated exonuclease Cas4 family.</text>
</comment>
<evidence type="ECO:0000256" key="9">
    <source>
        <dbReference type="ARBA" id="ARBA00023004"/>
    </source>
</evidence>
<dbReference type="Pfam" id="PF01930">
    <property type="entry name" value="Cas_Cas4"/>
    <property type="match status" value="1"/>
</dbReference>
<evidence type="ECO:0000256" key="1">
    <source>
        <dbReference type="ARBA" id="ARBA00001966"/>
    </source>
</evidence>
<evidence type="ECO:0000256" key="5">
    <source>
        <dbReference type="ARBA" id="ARBA00022722"/>
    </source>
</evidence>
<evidence type="ECO:0000259" key="14">
    <source>
        <dbReference type="Pfam" id="PF01930"/>
    </source>
</evidence>
<gene>
    <name evidence="15" type="ORF">EDD78_11187</name>
</gene>
<comment type="caution">
    <text evidence="15">The sequence shown here is derived from an EMBL/GenBank/DDBJ whole genome shotgun (WGS) entry which is preliminary data.</text>
</comment>
<evidence type="ECO:0000256" key="13">
    <source>
        <dbReference type="RuleBase" id="RU365022"/>
    </source>
</evidence>
<dbReference type="GO" id="GO:0046872">
    <property type="term" value="F:metal ion binding"/>
    <property type="evidence" value="ECO:0007669"/>
    <property type="project" value="UniProtKB-KW"/>
</dbReference>
<keyword evidence="8 13" id="KW-0269">Exonuclease</keyword>
<dbReference type="NCBIfam" id="TIGR00372">
    <property type="entry name" value="cas4"/>
    <property type="match status" value="1"/>
</dbReference>
<dbReference type="AlphaFoldDB" id="A0A9X8UHG8"/>
<dbReference type="InterPro" id="IPR051827">
    <property type="entry name" value="Cas4_exonuclease"/>
</dbReference>
<evidence type="ECO:0000256" key="3">
    <source>
        <dbReference type="ARBA" id="ARBA00012768"/>
    </source>
</evidence>
<keyword evidence="12 13" id="KW-0464">Manganese</keyword>
<evidence type="ECO:0000256" key="6">
    <source>
        <dbReference type="ARBA" id="ARBA00022723"/>
    </source>
</evidence>
<dbReference type="RefSeq" id="WP_132085061.1">
    <property type="nucleotide sequence ID" value="NZ_SLUK01000011.1"/>
</dbReference>
<dbReference type="GO" id="GO:0051536">
    <property type="term" value="F:iron-sulfur cluster binding"/>
    <property type="evidence" value="ECO:0007669"/>
    <property type="project" value="UniProtKB-KW"/>
</dbReference>
<evidence type="ECO:0000256" key="8">
    <source>
        <dbReference type="ARBA" id="ARBA00022839"/>
    </source>
</evidence>
<name>A0A9X8UHG8_9FIRM</name>
<reference evidence="15 16" key="1">
    <citation type="submission" date="2019-03" db="EMBL/GenBank/DDBJ databases">
        <title>Genomic Encyclopedia of Type Strains, Phase IV (KMG-IV): sequencing the most valuable type-strain genomes for metagenomic binning, comparative biology and taxonomic classification.</title>
        <authorList>
            <person name="Goeker M."/>
        </authorList>
    </citation>
    <scope>NUCLEOTIDE SEQUENCE [LARGE SCALE GENOMIC DNA]</scope>
    <source>
        <strain evidence="15 16">DSM 100433</strain>
    </source>
</reference>
<keyword evidence="16" id="KW-1185">Reference proteome</keyword>
<dbReference type="Proteomes" id="UP000294682">
    <property type="component" value="Unassembled WGS sequence"/>
</dbReference>
<evidence type="ECO:0000256" key="10">
    <source>
        <dbReference type="ARBA" id="ARBA00023014"/>
    </source>
</evidence>
<comment type="cofactor">
    <cofactor evidence="13">
        <name>Mg(2+)</name>
        <dbReference type="ChEBI" id="CHEBI:18420"/>
    </cofactor>
    <cofactor evidence="13">
        <name>Mn(2+)</name>
        <dbReference type="ChEBI" id="CHEBI:29035"/>
    </cofactor>
    <text evidence="13">Mg(2+) or Mn(2+) required for ssDNA cleavage activity.</text>
</comment>
<dbReference type="Gene3D" id="3.90.320.10">
    <property type="match status" value="1"/>
</dbReference>
<dbReference type="InterPro" id="IPR011604">
    <property type="entry name" value="PDDEXK-like_dom_sf"/>
</dbReference>
<keyword evidence="11 13" id="KW-0051">Antiviral defense</keyword>
<keyword evidence="6 13" id="KW-0479">Metal-binding</keyword>
<keyword evidence="7 13" id="KW-0378">Hydrolase</keyword>